<keyword evidence="2" id="KW-0472">Membrane</keyword>
<dbReference type="SUPFAM" id="SSF53474">
    <property type="entry name" value="alpha/beta-Hydrolases"/>
    <property type="match status" value="1"/>
</dbReference>
<feature type="compositionally biased region" description="Basic and acidic residues" evidence="1">
    <location>
        <begin position="1"/>
        <end position="12"/>
    </location>
</feature>
<proteinExistence type="predicted"/>
<keyword evidence="2" id="KW-0812">Transmembrane</keyword>
<evidence type="ECO:0000256" key="1">
    <source>
        <dbReference type="SAM" id="MobiDB-lite"/>
    </source>
</evidence>
<protein>
    <submittedName>
        <fullName evidence="3">Uncharacterized protein</fullName>
    </submittedName>
</protein>
<evidence type="ECO:0000313" key="3">
    <source>
        <dbReference type="EMBL" id="CAD9820729.1"/>
    </source>
</evidence>
<evidence type="ECO:0000256" key="2">
    <source>
        <dbReference type="SAM" id="Phobius"/>
    </source>
</evidence>
<feature type="transmembrane region" description="Helical" evidence="2">
    <location>
        <begin position="155"/>
        <end position="176"/>
    </location>
</feature>
<name>A0A7S2UIJ9_9STRA</name>
<accession>A0A7S2UIJ9</accession>
<dbReference type="EMBL" id="HBHQ01018731">
    <property type="protein sequence ID" value="CAD9820729.1"/>
    <property type="molecule type" value="Transcribed_RNA"/>
</dbReference>
<reference evidence="3" key="1">
    <citation type="submission" date="2021-01" db="EMBL/GenBank/DDBJ databases">
        <authorList>
            <person name="Corre E."/>
            <person name="Pelletier E."/>
            <person name="Niang G."/>
            <person name="Scheremetjew M."/>
            <person name="Finn R."/>
            <person name="Kale V."/>
            <person name="Holt S."/>
            <person name="Cochrane G."/>
            <person name="Meng A."/>
            <person name="Brown T."/>
            <person name="Cohen L."/>
        </authorList>
    </citation>
    <scope>NUCLEOTIDE SEQUENCE</scope>
    <source>
        <strain evidence="3">CCMP2084</strain>
    </source>
</reference>
<dbReference type="InterPro" id="IPR029058">
    <property type="entry name" value="AB_hydrolase_fold"/>
</dbReference>
<dbReference type="AlphaFoldDB" id="A0A7S2UIJ9"/>
<feature type="transmembrane region" description="Helical" evidence="2">
    <location>
        <begin position="125"/>
        <end position="149"/>
    </location>
</feature>
<feature type="compositionally biased region" description="Low complexity" evidence="1">
    <location>
        <begin position="81"/>
        <end position="90"/>
    </location>
</feature>
<feature type="region of interest" description="Disordered" evidence="1">
    <location>
        <begin position="1"/>
        <end position="115"/>
    </location>
</feature>
<gene>
    <name evidence="3" type="ORF">ASEP1449_LOCUS12562</name>
</gene>
<feature type="transmembrane region" description="Helical" evidence="2">
    <location>
        <begin position="279"/>
        <end position="301"/>
    </location>
</feature>
<keyword evidence="2" id="KW-1133">Transmembrane helix</keyword>
<feature type="transmembrane region" description="Helical" evidence="2">
    <location>
        <begin position="380"/>
        <end position="400"/>
    </location>
</feature>
<feature type="compositionally biased region" description="Acidic residues" evidence="1">
    <location>
        <begin position="91"/>
        <end position="114"/>
    </location>
</feature>
<feature type="transmembrane region" description="Helical" evidence="2">
    <location>
        <begin position="228"/>
        <end position="259"/>
    </location>
</feature>
<sequence length="1168" mass="129873">MSCNKEEEEVRLPRRHGRTSPLVQDLPQEEEFQDDALAVGHEVDSDDEPSSTGKKEDSEASPNRKGKRASWFPFELGGGSFSSDESSSSLEYDEDDSNDDDDEEEFKDEEELGELEQASSRLNDLAVFSFVGWTLLGWVPLCMAMYLIHDTLGRIWMAMGPALLLCWNSSSACYFLQTSSSKIRYQVLSLHDDGAQTSSPDDESISIPRRILAGCLGMKRSTSWLQRLQIASVMSCVFDFLGLGVLLSVFYTTHVFYLFLEPDGSIPIEWSYLMDHLHWMSLMGWIIVFGRIVCTMCFLYVARSIRQAQEETKIQQSLEPEGDDEFLEPMEDIIHRMNETVSTSSNMEESSRFPFVGLLHERLRVKGLVHNTNVRRISQMVFLVALSLVLWTIMSATIHLPSWNAPKFDLAKGIASGDCDPLDDTECALPFPSSYHLIPDKHTETGYRVNLNGNSLPPMKGRPQMHPHFLNELDGFSTMAPILFYIEGMKEAHEAYLNSATVSYCGCRHCTLAVLNSMAGEDQSCGDRIKQIQSTQHTTERDACIQVANHYYPTVCGPVCDPTKCEAASAPLQSDPSTSFHYGVSDIPHLQGMNHVALSTTKSSLTLLLDVAAQKLVPHMAEIDTLDPLHPLVIVTPASPLKHNTQYAVAVVNGTHVNGERMQPTRGFLDLFIDKSGATPVKARNAERAHRFQHIVIPSLEKAAPWFDYKADPKSLHLLFDFHTISFSSQTGPVRSVRDISMSHFEDNDWDKHNVKVSKIVEGDCKMPDDGIHTQLARTIHLDLTVPWFLTGYGRGQRGAILDETAISEQKALIQGVAKMVVHIPCSVRASALNIAHGKQISAILEYGHGLFYSRDEASEDYLVRMANDQGYLIVAMDWRGMSIFDLPVVIKTLTSTPRLFQAIRDNLIQGYANKLAMLHFARNGMLESEWLHFHDSFSGKGRLPQMKPMDLLPQVFYGNSQGGILGGGYSAVVSSTGLLDRSILGAPGTPFALVLTRSLDFDGYDKLLLLNFYNNRHVRIFLSLAQMGWDSVEACGILASGAQSELLMPRVLLQAGLGDVIVPTIAAEAAARVFNASTLTGNPRRVFGLHVENGADANSDGPNSALTELLYESEFDALTRSINTGSPIDFNSVHFRIRHDQAMIRQAQEFITTGRIIDPCLQDGCIR</sequence>
<organism evidence="3">
    <name type="scientific">Attheya septentrionalis</name>
    <dbReference type="NCBI Taxonomy" id="420275"/>
    <lineage>
        <taxon>Eukaryota</taxon>
        <taxon>Sar</taxon>
        <taxon>Stramenopiles</taxon>
        <taxon>Ochrophyta</taxon>
        <taxon>Bacillariophyta</taxon>
        <taxon>Coscinodiscophyceae</taxon>
        <taxon>Chaetocerotophycidae</taxon>
        <taxon>Chaetocerotales</taxon>
        <taxon>Attheyaceae</taxon>
        <taxon>Attheya</taxon>
    </lineage>
</organism>